<accession>A0A4D6HAJ0</accession>
<evidence type="ECO:0008006" key="3">
    <source>
        <dbReference type="Google" id="ProtNLM"/>
    </source>
</evidence>
<name>A0A4D6HAJ0_9EURY</name>
<dbReference type="Proteomes" id="UP000296706">
    <property type="component" value="Chromosome"/>
</dbReference>
<dbReference type="RefSeq" id="WP_049993989.1">
    <property type="nucleotide sequence ID" value="NZ_CP031310.1"/>
</dbReference>
<organism evidence="1 2">
    <name type="scientific">Halapricum salinum</name>
    <dbReference type="NCBI Taxonomy" id="1457250"/>
    <lineage>
        <taxon>Archaea</taxon>
        <taxon>Methanobacteriati</taxon>
        <taxon>Methanobacteriota</taxon>
        <taxon>Stenosarchaea group</taxon>
        <taxon>Halobacteria</taxon>
        <taxon>Halobacteriales</taxon>
        <taxon>Haloarculaceae</taxon>
        <taxon>Halapricum</taxon>
    </lineage>
</organism>
<dbReference type="OrthoDB" id="169463at2157"/>
<dbReference type="KEGG" id="hsn:DV733_04475"/>
<dbReference type="STRING" id="1457250.GCA_000755225_03199"/>
<dbReference type="InterPro" id="IPR036866">
    <property type="entry name" value="RibonucZ/Hydroxyglut_hydro"/>
</dbReference>
<reference evidence="1 2" key="1">
    <citation type="journal article" date="2019" name="Nat. Commun.">
        <title>A new type of DNA phosphorothioation-based antiviral system in archaea.</title>
        <authorList>
            <person name="Xiong L."/>
            <person name="Liu S."/>
            <person name="Chen S."/>
            <person name="Xiao Y."/>
            <person name="Zhu B."/>
            <person name="Gao Y."/>
            <person name="Zhang Y."/>
            <person name="Chen B."/>
            <person name="Luo J."/>
            <person name="Deng Z."/>
            <person name="Chen X."/>
            <person name="Wang L."/>
            <person name="Chen S."/>
        </authorList>
    </citation>
    <scope>NUCLEOTIDE SEQUENCE [LARGE SCALE GENOMIC DNA]</scope>
    <source>
        <strain evidence="1 2">CBA1105</strain>
    </source>
</reference>
<evidence type="ECO:0000313" key="2">
    <source>
        <dbReference type="Proteomes" id="UP000296706"/>
    </source>
</evidence>
<proteinExistence type="predicted"/>
<dbReference type="Gene3D" id="3.60.15.10">
    <property type="entry name" value="Ribonuclease Z/Hydroxyacylglutathione hydrolase-like"/>
    <property type="match status" value="1"/>
</dbReference>
<keyword evidence="2" id="KW-1185">Reference proteome</keyword>
<protein>
    <recommendedName>
        <fullName evidence="3">MBL fold metallo-hydrolase</fullName>
    </recommendedName>
</protein>
<dbReference type="GeneID" id="39847093"/>
<evidence type="ECO:0000313" key="1">
    <source>
        <dbReference type="EMBL" id="QCC50541.1"/>
    </source>
</evidence>
<dbReference type="EMBL" id="CP031310">
    <property type="protein sequence ID" value="QCC50541.1"/>
    <property type="molecule type" value="Genomic_DNA"/>
</dbReference>
<dbReference type="AlphaFoldDB" id="A0A4D6HAJ0"/>
<sequence length="226" mass="24824">MPMKGSGEASLREIDRYDGGVGWIAYPDEDMQRASHAVVGENGGVWVVDPVDAAGLDELLAEYGEVAGVVVLLDRHKRDAAAIATRHDVSVYVPDFMDAVAQELDAPVERVYTDLGESGFGVHELIDNAFWKEAIMYGEHDDTLLVPEALGTAEYFLVGEERIGVHPALRLKPPKRLRRFDPERVLVGHGAGIHEDAGEAIRTAFSGARRRTPRLYAKTVRSMLFG</sequence>
<gene>
    <name evidence="1" type="ORF">DV733_04475</name>
</gene>